<proteinExistence type="predicted"/>
<reference evidence="1 2" key="2">
    <citation type="submission" date="2024-01" db="EMBL/GenBank/DDBJ databases">
        <authorList>
            <person name="Xie X."/>
        </authorList>
    </citation>
    <scope>NUCLEOTIDE SEQUENCE [LARGE SCALE GENOMIC DNA]</scope>
    <source>
        <strain evidence="1">SCUT-1</strain>
    </source>
</reference>
<evidence type="ECO:0000313" key="1">
    <source>
        <dbReference type="EMBL" id="MEB4590026.1"/>
    </source>
</evidence>
<dbReference type="EMBL" id="JAYMYJ010000029">
    <property type="protein sequence ID" value="MEB4590026.1"/>
    <property type="molecule type" value="Genomic_DNA"/>
</dbReference>
<protein>
    <recommendedName>
        <fullName evidence="3">Tail protein</fullName>
    </recommendedName>
</protein>
<accession>A0ABU6CT69</accession>
<reference evidence="2" key="1">
    <citation type="submission" date="2023-07" db="EMBL/GenBank/DDBJ databases">
        <title>The carbon used by Thiothrix.</title>
        <authorList>
            <person name="Chen L."/>
        </authorList>
    </citation>
    <scope>NUCLEOTIDE SEQUENCE [LARGE SCALE GENOMIC DNA]</scope>
</reference>
<keyword evidence="2" id="KW-1185">Reference proteome</keyword>
<evidence type="ECO:0008006" key="3">
    <source>
        <dbReference type="Google" id="ProtNLM"/>
    </source>
</evidence>
<comment type="caution">
    <text evidence="1">The sequence shown here is derived from an EMBL/GenBank/DDBJ whole genome shotgun (WGS) entry which is preliminary data.</text>
</comment>
<gene>
    <name evidence="1" type="ORF">VSS37_03450</name>
</gene>
<sequence>MAILKLSEKNKVLHFQKETTEGTAIAQTVSSVLLTKGLSAEIGNGDSQVDEYDGVSSRDAPVSSGNLRNAFSFDLPVTLSGTAGTAPAFGGLLQACGFKETVTAGSKVAYTPEALASIKSGSVLMRRDTGTGYDLWYETKGAKGVLGLEVKAGQRPTFKVKLTGDYLEPRRYQNTSVAATNYGTQKTYVCDTATPSSVVLAKLNGNDLCLDSLSIPNLSGLDLQYYASMCSGFTVANPATPEATITGVMPDWQGTGAWNPYQYARTDGAVKRFVFEMVIGSVAGRIIRLVCDEVQPVSAKDASLNGGVLGYEMGLRFLSPITIEFS</sequence>
<dbReference type="Proteomes" id="UP001308005">
    <property type="component" value="Unassembled WGS sequence"/>
</dbReference>
<dbReference type="RefSeq" id="WP_324693256.1">
    <property type="nucleotide sequence ID" value="NZ_JAYMYJ010000029.1"/>
</dbReference>
<name>A0ABU6CT69_9GAMM</name>
<evidence type="ECO:0000313" key="2">
    <source>
        <dbReference type="Proteomes" id="UP001308005"/>
    </source>
</evidence>
<organism evidence="1 2">
    <name type="scientific">Candidatus Thiothrix phosphatis</name>
    <dbReference type="NCBI Taxonomy" id="3112415"/>
    <lineage>
        <taxon>Bacteria</taxon>
        <taxon>Pseudomonadati</taxon>
        <taxon>Pseudomonadota</taxon>
        <taxon>Gammaproteobacteria</taxon>
        <taxon>Thiotrichales</taxon>
        <taxon>Thiotrichaceae</taxon>
        <taxon>Thiothrix</taxon>
    </lineage>
</organism>